<evidence type="ECO:0000313" key="2">
    <source>
        <dbReference type="Proteomes" id="UP001454036"/>
    </source>
</evidence>
<evidence type="ECO:0000313" key="1">
    <source>
        <dbReference type="EMBL" id="GAA0175606.1"/>
    </source>
</evidence>
<dbReference type="EMBL" id="BAABME010009676">
    <property type="protein sequence ID" value="GAA0175606.1"/>
    <property type="molecule type" value="Genomic_DNA"/>
</dbReference>
<sequence>MLLEKLKSVKVGMSQLNKLAFSNISARVQLCVQKLEGVQDKLFQGSVTQEVLIEEKNLRSELDRLVFAYKNKMKISILEDEQGNSISEPVEVERVVIEFYKDLFKPRVLRMGSKRNISNHSSIDVYP</sequence>
<keyword evidence="2" id="KW-1185">Reference proteome</keyword>
<reference evidence="1 2" key="1">
    <citation type="submission" date="2024-01" db="EMBL/GenBank/DDBJ databases">
        <title>The complete chloroplast genome sequence of Lithospermum erythrorhizon: insights into the phylogenetic relationship among Boraginaceae species and the maternal lineages of purple gromwells.</title>
        <authorList>
            <person name="Okada T."/>
            <person name="Watanabe K."/>
        </authorList>
    </citation>
    <scope>NUCLEOTIDE SEQUENCE [LARGE SCALE GENOMIC DNA]</scope>
</reference>
<gene>
    <name evidence="1" type="ORF">LIER_28746</name>
</gene>
<comment type="caution">
    <text evidence="1">The sequence shown here is derived from an EMBL/GenBank/DDBJ whole genome shotgun (WGS) entry which is preliminary data.</text>
</comment>
<organism evidence="1 2">
    <name type="scientific">Lithospermum erythrorhizon</name>
    <name type="common">Purple gromwell</name>
    <name type="synonym">Lithospermum officinale var. erythrorhizon</name>
    <dbReference type="NCBI Taxonomy" id="34254"/>
    <lineage>
        <taxon>Eukaryota</taxon>
        <taxon>Viridiplantae</taxon>
        <taxon>Streptophyta</taxon>
        <taxon>Embryophyta</taxon>
        <taxon>Tracheophyta</taxon>
        <taxon>Spermatophyta</taxon>
        <taxon>Magnoliopsida</taxon>
        <taxon>eudicotyledons</taxon>
        <taxon>Gunneridae</taxon>
        <taxon>Pentapetalae</taxon>
        <taxon>asterids</taxon>
        <taxon>lamiids</taxon>
        <taxon>Boraginales</taxon>
        <taxon>Boraginaceae</taxon>
        <taxon>Boraginoideae</taxon>
        <taxon>Lithospermeae</taxon>
        <taxon>Lithospermum</taxon>
    </lineage>
</organism>
<dbReference type="Proteomes" id="UP001454036">
    <property type="component" value="Unassembled WGS sequence"/>
</dbReference>
<name>A0AAV3RK20_LITER</name>
<proteinExistence type="predicted"/>
<dbReference type="AlphaFoldDB" id="A0AAV3RK20"/>
<protein>
    <submittedName>
        <fullName evidence="1">Uncharacterized protein</fullName>
    </submittedName>
</protein>
<accession>A0AAV3RK20</accession>